<gene>
    <name evidence="1" type="ORF">E2C01_050174</name>
</gene>
<reference evidence="1 2" key="1">
    <citation type="submission" date="2019-05" db="EMBL/GenBank/DDBJ databases">
        <title>Another draft genome of Portunus trituberculatus and its Hox gene families provides insights of decapod evolution.</title>
        <authorList>
            <person name="Jeong J.-H."/>
            <person name="Song I."/>
            <person name="Kim S."/>
            <person name="Choi T."/>
            <person name="Kim D."/>
            <person name="Ryu S."/>
            <person name="Kim W."/>
        </authorList>
    </citation>
    <scope>NUCLEOTIDE SEQUENCE [LARGE SCALE GENOMIC DNA]</scope>
    <source>
        <tissue evidence="1">Muscle</tissue>
    </source>
</reference>
<comment type="caution">
    <text evidence="1">The sequence shown here is derived from an EMBL/GenBank/DDBJ whole genome shotgun (WGS) entry which is preliminary data.</text>
</comment>
<dbReference type="AlphaFoldDB" id="A0A5B7G8A4"/>
<dbReference type="Proteomes" id="UP000324222">
    <property type="component" value="Unassembled WGS sequence"/>
</dbReference>
<dbReference type="EMBL" id="VSRR010013783">
    <property type="protein sequence ID" value="MPC56221.1"/>
    <property type="molecule type" value="Genomic_DNA"/>
</dbReference>
<protein>
    <submittedName>
        <fullName evidence="1">Uncharacterized protein</fullName>
    </submittedName>
</protein>
<name>A0A5B7G8A4_PORTR</name>
<organism evidence="1 2">
    <name type="scientific">Portunus trituberculatus</name>
    <name type="common">Swimming crab</name>
    <name type="synonym">Neptunus trituberculatus</name>
    <dbReference type="NCBI Taxonomy" id="210409"/>
    <lineage>
        <taxon>Eukaryota</taxon>
        <taxon>Metazoa</taxon>
        <taxon>Ecdysozoa</taxon>
        <taxon>Arthropoda</taxon>
        <taxon>Crustacea</taxon>
        <taxon>Multicrustacea</taxon>
        <taxon>Malacostraca</taxon>
        <taxon>Eumalacostraca</taxon>
        <taxon>Eucarida</taxon>
        <taxon>Decapoda</taxon>
        <taxon>Pleocyemata</taxon>
        <taxon>Brachyura</taxon>
        <taxon>Eubrachyura</taxon>
        <taxon>Portunoidea</taxon>
        <taxon>Portunidae</taxon>
        <taxon>Portuninae</taxon>
        <taxon>Portunus</taxon>
    </lineage>
</organism>
<keyword evidence="2" id="KW-1185">Reference proteome</keyword>
<evidence type="ECO:0000313" key="2">
    <source>
        <dbReference type="Proteomes" id="UP000324222"/>
    </source>
</evidence>
<proteinExistence type="predicted"/>
<evidence type="ECO:0000313" key="1">
    <source>
        <dbReference type="EMBL" id="MPC56221.1"/>
    </source>
</evidence>
<accession>A0A5B7G8A4</accession>
<sequence>MNLARVSLDVEALQLQRGVEQGDVINFGVRQGGGHRNGGQHGGVPW</sequence>